<evidence type="ECO:0000313" key="2">
    <source>
        <dbReference type="Proteomes" id="UP000824120"/>
    </source>
</evidence>
<keyword evidence="2" id="KW-1185">Reference proteome</keyword>
<dbReference type="Proteomes" id="UP000824120">
    <property type="component" value="Chromosome 8"/>
</dbReference>
<accession>A0A9J5XPD9</accession>
<gene>
    <name evidence="1" type="ORF">H5410_040191</name>
</gene>
<dbReference type="EMBL" id="JACXVP010000008">
    <property type="protein sequence ID" value="KAG5589677.1"/>
    <property type="molecule type" value="Genomic_DNA"/>
</dbReference>
<reference evidence="1 2" key="1">
    <citation type="submission" date="2020-09" db="EMBL/GenBank/DDBJ databases">
        <title>De no assembly of potato wild relative species, Solanum commersonii.</title>
        <authorList>
            <person name="Cho K."/>
        </authorList>
    </citation>
    <scope>NUCLEOTIDE SEQUENCE [LARGE SCALE GENOMIC DNA]</scope>
    <source>
        <strain evidence="1">LZ3.2</strain>
        <tissue evidence="1">Leaf</tissue>
    </source>
</reference>
<comment type="caution">
    <text evidence="1">The sequence shown here is derived from an EMBL/GenBank/DDBJ whole genome shotgun (WGS) entry which is preliminary data.</text>
</comment>
<proteinExistence type="predicted"/>
<evidence type="ECO:0000313" key="1">
    <source>
        <dbReference type="EMBL" id="KAG5589677.1"/>
    </source>
</evidence>
<organism evidence="1 2">
    <name type="scientific">Solanum commersonii</name>
    <name type="common">Commerson's wild potato</name>
    <name type="synonym">Commerson's nightshade</name>
    <dbReference type="NCBI Taxonomy" id="4109"/>
    <lineage>
        <taxon>Eukaryota</taxon>
        <taxon>Viridiplantae</taxon>
        <taxon>Streptophyta</taxon>
        <taxon>Embryophyta</taxon>
        <taxon>Tracheophyta</taxon>
        <taxon>Spermatophyta</taxon>
        <taxon>Magnoliopsida</taxon>
        <taxon>eudicotyledons</taxon>
        <taxon>Gunneridae</taxon>
        <taxon>Pentapetalae</taxon>
        <taxon>asterids</taxon>
        <taxon>lamiids</taxon>
        <taxon>Solanales</taxon>
        <taxon>Solanaceae</taxon>
        <taxon>Solanoideae</taxon>
        <taxon>Solaneae</taxon>
        <taxon>Solanum</taxon>
    </lineage>
</organism>
<dbReference type="AlphaFoldDB" id="A0A9J5XPD9"/>
<dbReference type="OrthoDB" id="1300239at2759"/>
<sequence>MSDDVEEFKRIQDYKDELLRKNPGSTCVVKLSEETFEGRRKMFQPFYICFDSLKKEFKAGARRCIRFNGFFLKDVAKVALHFRKSKLINYVTHWLVLLLLVVPLEEGRGIGVAINVFYVTKRERGIGVAVIVVGGATGRERGTGIAITTVIGATGGEEGLM</sequence>
<name>A0A9J5XPD9_SOLCO</name>
<protein>
    <submittedName>
        <fullName evidence="1">Uncharacterized protein</fullName>
    </submittedName>
</protein>